<dbReference type="InterPro" id="IPR011006">
    <property type="entry name" value="CheY-like_superfamily"/>
</dbReference>
<keyword evidence="3" id="KW-0805">Transcription regulation</keyword>
<evidence type="ECO:0000259" key="8">
    <source>
        <dbReference type="PROSITE" id="PS50110"/>
    </source>
</evidence>
<evidence type="ECO:0000256" key="4">
    <source>
        <dbReference type="ARBA" id="ARBA00023125"/>
    </source>
</evidence>
<reference evidence="11" key="1">
    <citation type="journal article" date="2010" name="Stand. Genomic Sci.">
        <title>Complete genome sequence of 'Thermobaculum terrenum' type strain (YNP1).</title>
        <authorList>
            <person name="Kiss H."/>
            <person name="Cleland D."/>
            <person name="Lapidus A."/>
            <person name="Lucas S."/>
            <person name="Glavina Del Rio T."/>
            <person name="Nolan M."/>
            <person name="Tice H."/>
            <person name="Han C."/>
            <person name="Goodwin L."/>
            <person name="Pitluck S."/>
            <person name="Liolios K."/>
            <person name="Ivanova N."/>
            <person name="Mavromatis K."/>
            <person name="Ovchinnikova G."/>
            <person name="Pati A."/>
            <person name="Chen A."/>
            <person name="Palaniappan K."/>
            <person name="Land M."/>
            <person name="Hauser L."/>
            <person name="Chang Y."/>
            <person name="Jeffries C."/>
            <person name="Lu M."/>
            <person name="Brettin T."/>
            <person name="Detter J."/>
            <person name="Goker M."/>
            <person name="Tindall B."/>
            <person name="Beck B."/>
            <person name="McDermott T."/>
            <person name="Woyke T."/>
            <person name="Bristow J."/>
            <person name="Eisen J."/>
            <person name="Markowitz V."/>
            <person name="Hugenholtz P."/>
            <person name="Kyrpides N."/>
            <person name="Klenk H."/>
            <person name="Cheng J."/>
        </authorList>
    </citation>
    <scope>NUCLEOTIDE SEQUENCE [LARGE SCALE GENOMIC DNA]</scope>
    <source>
        <strain evidence="11">ATCC BAA-798 / YNP1</strain>
    </source>
</reference>
<dbReference type="GO" id="GO:0000156">
    <property type="term" value="F:phosphorelay response regulator activity"/>
    <property type="evidence" value="ECO:0007669"/>
    <property type="project" value="TreeGrafter"/>
</dbReference>
<dbReference type="STRING" id="525904.Tter_1493"/>
<evidence type="ECO:0000313" key="11">
    <source>
        <dbReference type="Proteomes" id="UP000000323"/>
    </source>
</evidence>
<dbReference type="PROSITE" id="PS51755">
    <property type="entry name" value="OMPR_PHOB"/>
    <property type="match status" value="1"/>
</dbReference>
<evidence type="ECO:0000256" key="5">
    <source>
        <dbReference type="ARBA" id="ARBA00023163"/>
    </source>
</evidence>
<dbReference type="PROSITE" id="PS50110">
    <property type="entry name" value="RESPONSE_REGULATORY"/>
    <property type="match status" value="1"/>
</dbReference>
<dbReference type="EMBL" id="CP001825">
    <property type="protein sequence ID" value="ACZ42399.1"/>
    <property type="molecule type" value="Genomic_DNA"/>
</dbReference>
<dbReference type="InterPro" id="IPR001789">
    <property type="entry name" value="Sig_transdc_resp-reg_receiver"/>
</dbReference>
<evidence type="ECO:0000256" key="1">
    <source>
        <dbReference type="ARBA" id="ARBA00022553"/>
    </source>
</evidence>
<keyword evidence="2" id="KW-0902">Two-component regulatory system</keyword>
<keyword evidence="4 7" id="KW-0238">DNA-binding</keyword>
<dbReference type="Pfam" id="PF00072">
    <property type="entry name" value="Response_reg"/>
    <property type="match status" value="1"/>
</dbReference>
<keyword evidence="11" id="KW-1185">Reference proteome</keyword>
<proteinExistence type="predicted"/>
<sequence length="233" mass="26895">MKKETIVVVDDEKSILKYISQQLKAKGYNVYPGMNGEEAISLVEQHDPDLLLLDLKMPVMNGLEVCKRLREWSKVPIIVISAYDDVEYVVEALNSGADDYVRKPFHQEELFARVKTQLRRAEERPSQQVQSVFRCGPLTINFSRRQVTLNDEEVKLTPTEYSILEQLVQNAGKVMTHQMLLNRVWGPEYTEENEYLRVYIGRLRRKLDPGPNGPKFIVTEQGVGYRFVDACSQ</sequence>
<dbReference type="AlphaFoldDB" id="D1CC84"/>
<evidence type="ECO:0000256" key="2">
    <source>
        <dbReference type="ARBA" id="ARBA00023012"/>
    </source>
</evidence>
<dbReference type="OrthoDB" id="9802426at2"/>
<dbReference type="Proteomes" id="UP000000323">
    <property type="component" value="Chromosome 1"/>
</dbReference>
<dbReference type="FunFam" id="1.10.10.10:FF:000210">
    <property type="entry name" value="Winged-helix transcriptional response regulator KdpE"/>
    <property type="match status" value="1"/>
</dbReference>
<dbReference type="SUPFAM" id="SSF52172">
    <property type="entry name" value="CheY-like"/>
    <property type="match status" value="1"/>
</dbReference>
<dbReference type="GO" id="GO:0005829">
    <property type="term" value="C:cytosol"/>
    <property type="evidence" value="ECO:0007669"/>
    <property type="project" value="TreeGrafter"/>
</dbReference>
<dbReference type="KEGG" id="ttr:Tter_1493"/>
<protein>
    <submittedName>
        <fullName evidence="10">Two component transcriptional regulator, winged helix family</fullName>
    </submittedName>
</protein>
<evidence type="ECO:0000256" key="3">
    <source>
        <dbReference type="ARBA" id="ARBA00023015"/>
    </source>
</evidence>
<keyword evidence="1 6" id="KW-0597">Phosphoprotein</keyword>
<dbReference type="GO" id="GO:0006355">
    <property type="term" value="P:regulation of DNA-templated transcription"/>
    <property type="evidence" value="ECO:0007669"/>
    <property type="project" value="InterPro"/>
</dbReference>
<dbReference type="CDD" id="cd17574">
    <property type="entry name" value="REC_OmpR"/>
    <property type="match status" value="1"/>
</dbReference>
<dbReference type="Pfam" id="PF00486">
    <property type="entry name" value="Trans_reg_C"/>
    <property type="match status" value="1"/>
</dbReference>
<dbReference type="PANTHER" id="PTHR48111:SF50">
    <property type="entry name" value="KDP OPERON TRANSCRIPTIONAL REGULATORY PROTEIN KDPE"/>
    <property type="match status" value="1"/>
</dbReference>
<dbReference type="eggNOG" id="COG0745">
    <property type="taxonomic scope" value="Bacteria"/>
</dbReference>
<feature type="modified residue" description="4-aspartylphosphate" evidence="6">
    <location>
        <position position="54"/>
    </location>
</feature>
<feature type="domain" description="OmpR/PhoB-type" evidence="9">
    <location>
        <begin position="130"/>
        <end position="229"/>
    </location>
</feature>
<dbReference type="CDD" id="cd00383">
    <property type="entry name" value="trans_reg_C"/>
    <property type="match status" value="1"/>
</dbReference>
<dbReference type="InterPro" id="IPR039420">
    <property type="entry name" value="WalR-like"/>
</dbReference>
<dbReference type="InterPro" id="IPR001867">
    <property type="entry name" value="OmpR/PhoB-type_DNA-bd"/>
</dbReference>
<name>D1CC84_THET1</name>
<dbReference type="SMART" id="SM00862">
    <property type="entry name" value="Trans_reg_C"/>
    <property type="match status" value="1"/>
</dbReference>
<evidence type="ECO:0000259" key="9">
    <source>
        <dbReference type="PROSITE" id="PS51755"/>
    </source>
</evidence>
<dbReference type="SMART" id="SM00448">
    <property type="entry name" value="REC"/>
    <property type="match status" value="1"/>
</dbReference>
<organism evidence="10 11">
    <name type="scientific">Thermobaculum terrenum (strain ATCC BAA-798 / CCMEE 7001 / YNP1)</name>
    <dbReference type="NCBI Taxonomy" id="525904"/>
    <lineage>
        <taxon>Bacteria</taxon>
        <taxon>Bacillati</taxon>
        <taxon>Chloroflexota</taxon>
        <taxon>Chloroflexia</taxon>
        <taxon>Candidatus Thermobaculales</taxon>
        <taxon>Candidatus Thermobaculaceae</taxon>
        <taxon>Thermobaculum</taxon>
    </lineage>
</organism>
<dbReference type="HOGENOM" id="CLU_000445_30_4_0"/>
<dbReference type="PANTHER" id="PTHR48111">
    <property type="entry name" value="REGULATOR OF RPOS"/>
    <property type="match status" value="1"/>
</dbReference>
<dbReference type="InterPro" id="IPR036388">
    <property type="entry name" value="WH-like_DNA-bd_sf"/>
</dbReference>
<dbReference type="GO" id="GO:0000976">
    <property type="term" value="F:transcription cis-regulatory region binding"/>
    <property type="evidence" value="ECO:0007669"/>
    <property type="project" value="TreeGrafter"/>
</dbReference>
<feature type="DNA-binding region" description="OmpR/PhoB-type" evidence="7">
    <location>
        <begin position="130"/>
        <end position="229"/>
    </location>
</feature>
<gene>
    <name evidence="10" type="ordered locus">Tter_1493</name>
</gene>
<dbReference type="Gene3D" id="3.40.50.2300">
    <property type="match status" value="1"/>
</dbReference>
<evidence type="ECO:0000256" key="7">
    <source>
        <dbReference type="PROSITE-ProRule" id="PRU01091"/>
    </source>
</evidence>
<accession>D1CC84</accession>
<dbReference type="FunFam" id="3.40.50.2300:FF:000001">
    <property type="entry name" value="DNA-binding response regulator PhoB"/>
    <property type="match status" value="1"/>
</dbReference>
<feature type="domain" description="Response regulatory" evidence="8">
    <location>
        <begin position="5"/>
        <end position="118"/>
    </location>
</feature>
<dbReference type="Gene3D" id="1.10.10.10">
    <property type="entry name" value="Winged helix-like DNA-binding domain superfamily/Winged helix DNA-binding domain"/>
    <property type="match status" value="1"/>
</dbReference>
<dbReference type="RefSeq" id="WP_012875434.1">
    <property type="nucleotide sequence ID" value="NC_013525.1"/>
</dbReference>
<evidence type="ECO:0000313" key="10">
    <source>
        <dbReference type="EMBL" id="ACZ42399.1"/>
    </source>
</evidence>
<dbReference type="GO" id="GO:0032993">
    <property type="term" value="C:protein-DNA complex"/>
    <property type="evidence" value="ECO:0007669"/>
    <property type="project" value="TreeGrafter"/>
</dbReference>
<evidence type="ECO:0000256" key="6">
    <source>
        <dbReference type="PROSITE-ProRule" id="PRU00169"/>
    </source>
</evidence>
<keyword evidence="5" id="KW-0804">Transcription</keyword>